<dbReference type="PANTHER" id="PTHR34403">
    <property type="entry name" value="TOL-PAL SYSTEM PROTEIN TOLA"/>
    <property type="match status" value="1"/>
</dbReference>
<feature type="region of interest" description="Disordered" evidence="2">
    <location>
        <begin position="1227"/>
        <end position="1247"/>
    </location>
</feature>
<gene>
    <name evidence="3" type="ORF">CYMTET_39065</name>
</gene>
<feature type="region of interest" description="Disordered" evidence="2">
    <location>
        <begin position="2710"/>
        <end position="2735"/>
    </location>
</feature>
<feature type="compositionally biased region" description="Polar residues" evidence="2">
    <location>
        <begin position="1542"/>
        <end position="1552"/>
    </location>
</feature>
<feature type="compositionally biased region" description="Acidic residues" evidence="2">
    <location>
        <begin position="384"/>
        <end position="398"/>
    </location>
</feature>
<feature type="region of interest" description="Disordered" evidence="2">
    <location>
        <begin position="1046"/>
        <end position="1103"/>
    </location>
</feature>
<feature type="compositionally biased region" description="Acidic residues" evidence="2">
    <location>
        <begin position="1139"/>
        <end position="1152"/>
    </location>
</feature>
<reference evidence="3 4" key="1">
    <citation type="journal article" date="2015" name="Genome Biol. Evol.">
        <title>Comparative Genomics of a Bacterivorous Green Alga Reveals Evolutionary Causalities and Consequences of Phago-Mixotrophic Mode of Nutrition.</title>
        <authorList>
            <person name="Burns J.A."/>
            <person name="Paasch A."/>
            <person name="Narechania A."/>
            <person name="Kim E."/>
        </authorList>
    </citation>
    <scope>NUCLEOTIDE SEQUENCE [LARGE SCALE GENOMIC DNA]</scope>
    <source>
        <strain evidence="3 4">PLY_AMNH</strain>
    </source>
</reference>
<feature type="region of interest" description="Disordered" evidence="2">
    <location>
        <begin position="1512"/>
        <end position="1568"/>
    </location>
</feature>
<feature type="compositionally biased region" description="Acidic residues" evidence="2">
    <location>
        <begin position="2049"/>
        <end position="2063"/>
    </location>
</feature>
<feature type="compositionally biased region" description="Acidic residues" evidence="2">
    <location>
        <begin position="1960"/>
        <end position="1974"/>
    </location>
</feature>
<dbReference type="Proteomes" id="UP001190700">
    <property type="component" value="Unassembled WGS sequence"/>
</dbReference>
<feature type="compositionally biased region" description="Basic and acidic residues" evidence="2">
    <location>
        <begin position="2330"/>
        <end position="2339"/>
    </location>
</feature>
<feature type="region of interest" description="Disordered" evidence="2">
    <location>
        <begin position="982"/>
        <end position="1001"/>
    </location>
</feature>
<feature type="compositionally biased region" description="Gly residues" evidence="2">
    <location>
        <begin position="1556"/>
        <end position="1565"/>
    </location>
</feature>
<feature type="compositionally biased region" description="Acidic residues" evidence="2">
    <location>
        <begin position="761"/>
        <end position="775"/>
    </location>
</feature>
<feature type="region of interest" description="Disordered" evidence="2">
    <location>
        <begin position="2119"/>
        <end position="2147"/>
    </location>
</feature>
<feature type="compositionally biased region" description="Basic and acidic residues" evidence="2">
    <location>
        <begin position="1057"/>
        <end position="1071"/>
    </location>
</feature>
<feature type="region of interest" description="Disordered" evidence="2">
    <location>
        <begin position="2049"/>
        <end position="2069"/>
    </location>
</feature>
<feature type="region of interest" description="Disordered" evidence="2">
    <location>
        <begin position="761"/>
        <end position="781"/>
    </location>
</feature>
<feature type="region of interest" description="Disordered" evidence="2">
    <location>
        <begin position="2758"/>
        <end position="2782"/>
    </location>
</feature>
<feature type="coiled-coil region" evidence="1">
    <location>
        <begin position="2387"/>
        <end position="2446"/>
    </location>
</feature>
<keyword evidence="4" id="KW-1185">Reference proteome</keyword>
<dbReference type="PANTHER" id="PTHR34403:SF16">
    <property type="entry name" value="GLYCINE, ALANINE AND ASPARAGINE-RICH PROTEIN-LIKE"/>
    <property type="match status" value="1"/>
</dbReference>
<keyword evidence="1" id="KW-0175">Coiled coil</keyword>
<feature type="region of interest" description="Disordered" evidence="2">
    <location>
        <begin position="206"/>
        <end position="237"/>
    </location>
</feature>
<dbReference type="InterPro" id="IPR050972">
    <property type="entry name" value="SDr-like"/>
</dbReference>
<feature type="region of interest" description="Disordered" evidence="2">
    <location>
        <begin position="2317"/>
        <end position="2340"/>
    </location>
</feature>
<feature type="compositionally biased region" description="Acidic residues" evidence="2">
    <location>
        <begin position="1782"/>
        <end position="1796"/>
    </location>
</feature>
<evidence type="ECO:0000313" key="3">
    <source>
        <dbReference type="EMBL" id="KAK3251598.1"/>
    </source>
</evidence>
<feature type="region of interest" description="Disordered" evidence="2">
    <location>
        <begin position="670"/>
        <end position="726"/>
    </location>
</feature>
<organism evidence="3 4">
    <name type="scientific">Cymbomonas tetramitiformis</name>
    <dbReference type="NCBI Taxonomy" id="36881"/>
    <lineage>
        <taxon>Eukaryota</taxon>
        <taxon>Viridiplantae</taxon>
        <taxon>Chlorophyta</taxon>
        <taxon>Pyramimonadophyceae</taxon>
        <taxon>Pyramimonadales</taxon>
        <taxon>Pyramimonadaceae</taxon>
        <taxon>Cymbomonas</taxon>
    </lineage>
</organism>
<accession>A0AAE0CBY0</accession>
<feature type="compositionally biased region" description="Acidic residues" evidence="2">
    <location>
        <begin position="206"/>
        <end position="215"/>
    </location>
</feature>
<feature type="region of interest" description="Disordered" evidence="2">
    <location>
        <begin position="2945"/>
        <end position="2971"/>
    </location>
</feature>
<feature type="compositionally biased region" description="Basic and acidic residues" evidence="2">
    <location>
        <begin position="1523"/>
        <end position="1537"/>
    </location>
</feature>
<protein>
    <submittedName>
        <fullName evidence="3">Uncharacterized protein</fullName>
    </submittedName>
</protein>
<feature type="compositionally biased region" description="Basic and acidic residues" evidence="2">
    <location>
        <begin position="989"/>
        <end position="998"/>
    </location>
</feature>
<feature type="compositionally biased region" description="Polar residues" evidence="2">
    <location>
        <begin position="699"/>
        <end position="709"/>
    </location>
</feature>
<evidence type="ECO:0000313" key="4">
    <source>
        <dbReference type="Proteomes" id="UP001190700"/>
    </source>
</evidence>
<feature type="coiled-coil region" evidence="1">
    <location>
        <begin position="2475"/>
        <end position="2506"/>
    </location>
</feature>
<feature type="region of interest" description="Disordered" evidence="2">
    <location>
        <begin position="1782"/>
        <end position="1802"/>
    </location>
</feature>
<feature type="region of interest" description="Disordered" evidence="2">
    <location>
        <begin position="1960"/>
        <end position="1980"/>
    </location>
</feature>
<evidence type="ECO:0000256" key="1">
    <source>
        <dbReference type="SAM" id="Coils"/>
    </source>
</evidence>
<feature type="compositionally biased region" description="Acidic residues" evidence="2">
    <location>
        <begin position="1871"/>
        <end position="1885"/>
    </location>
</feature>
<feature type="region of interest" description="Disordered" evidence="2">
    <location>
        <begin position="384"/>
        <end position="404"/>
    </location>
</feature>
<feature type="region of interest" description="Disordered" evidence="2">
    <location>
        <begin position="1693"/>
        <end position="1713"/>
    </location>
</feature>
<feature type="compositionally biased region" description="Low complexity" evidence="2">
    <location>
        <begin position="2771"/>
        <end position="2782"/>
    </location>
</feature>
<feature type="region of interest" description="Disordered" evidence="2">
    <location>
        <begin position="1139"/>
        <end position="1158"/>
    </location>
</feature>
<feature type="compositionally biased region" description="Acidic residues" evidence="2">
    <location>
        <begin position="295"/>
        <end position="308"/>
    </location>
</feature>
<dbReference type="EMBL" id="LGRX02025949">
    <property type="protein sequence ID" value="KAK3251598.1"/>
    <property type="molecule type" value="Genomic_DNA"/>
</dbReference>
<feature type="compositionally biased region" description="Acidic residues" evidence="2">
    <location>
        <begin position="1227"/>
        <end position="1241"/>
    </location>
</feature>
<feature type="compositionally biased region" description="Basic and acidic residues" evidence="2">
    <location>
        <begin position="2194"/>
        <end position="2209"/>
    </location>
</feature>
<sequence length="2979" mass="323983">MSAGTKLRSRSEGARTLRFPALSKIHGRSALKSSWSDHGVSRVLSRSVTVEARPRARFAEQPVRELRRLISTEDGRLELGPQLSLNGTTEAETVVNRLLDDPAPISATQAAANIEKQKRVRRGSLALIQHKLEAKQQAAEAARKRALWRLPMIGNLFRKTPEESEGEDSLVSQDVAQVFPQEKSESQHSQSPKMVFNLNDLLADSESDEELEELGGETLGGAKGPYTLKQFDTRNDVPDDLRSQEEIVDISIAHQEGQAAQKLKRMSKYVRNAEALEVSKEGTVSFSLEDLLADSDEDDEGVMGEEETEQQKPGVRRGMSQFTNVQGNTSFRHTMFKKGEGEDAEGMAAQKLKRMSKYVRNAEALEVSKEGTVSFSLEDLLADSDEDDEGVMGEEETEEQKPGVRRGMSQFTNVQGNTSFRQTMFKKGEGEDAEGMAAQKLKRMSKYVRNAEALEVSKEGTVSFSLEDLLADSDEDDEGVMGEEETEDLKPGVRRGMSQFTNVQGNTSFRQTMFKKGEGESDEEGMAAQKLKRISKYVRHAEELHVSDDGQITVKLDDVMDTVEADTSSTETPVNTSGSLLGAIWSHVPSISRWWASTSEGADVQVAAGKGGEAKSEEQHSRTGKPLFTRVSKQVLLAQKLKCVAKRVRNPDEVEVSAEGVVTFDIKDLLADSSDEEEGGSTRGEDEEGAERRRGMSQFKVQSNTSFRQTMFGGSGSGGGEEGMAAQKLKRMSKYVRTPEALSMSADGKVSFSLEDLLADSDEDDEGVMGEEETEEQKPGVRRGMSQFTNVQGNTAFRQTMFKKGEDEDVEGMAAQKLKRMSKYVRNAEALEVSKEGTVSFSLEDLLADSDEDDEGVMGEEETEDLKPGVRRGMSQFTNVQGNTAFRQTMFKKGEGEGEEEGMAAQKLKRISKYVRHAEELHVSDDGQITVKLDDVMDTVEAATSSTETPVNTSGSLLGAIWSHVPSISRWWASTSEGADVQVAAGKGGEAKSEEQHSRTGKPLFTRVSKQVLLAQKLKCVAKRVRNPDEVEVSAEGVVTFDIKDLLADSSDEEEGDSTRGEDEEGAERRRGMSQFKVQSNTSFRQTMFGGSGSGGGEEGMAAQKLKRMSKYVRTPEALSMSADGKVSFSLEDLLADSDEDDEGVMGEEETEEQKPGVRRGMSQFTNVQGNTAFRQTMFKKGEDEDVEGMAAQKLKRMSKYVRNAEALEVSKEGTVSFSLEDLLADSDEDDEGVMGEEETEEQKPGVRRGMSQFTNVQGNTSFRQTMFKKGEGEDAEGMAAQKLKRMSKYVRNAEALEVSKEGTVSFSLEDLLADSDEDDEGVMGEEETEDLKPGVRRGMSQFTNVQGNTSFRQTMFKKGEGESDEEGMAAQKLKRISKYVRHAEELHVSDDGQITVKLDDVMDTVEADTSSTETPVNTSGSLLGAIWSHVPSISRWWASTSEGADVQVAAGKGGEAKSEEQHSRTGKPLFTRVSKQVLLAQKLKCVAKRVRNPDEVEVSAEGVVTFDIKDLLADSSDEEEGDSTRGEDEEGAERRRGMSQFKVQSNTSFRQTMFGGSGSGGGEEGMAVQKLKRMSKYVRTPEALSMSADGKVSFSLEDLLADSDEDDEGVMGEEETEDLKPGVRRGMSQFTNVQGNTAFRQTMFKKGEGEDAEGMAAQKLKRMSKYVRNAEALEVSKEGTVSFSLEDLLADSDEDDEGVMGEEETEEQKPGVRRGMSQFTNVQGNTSFRQTMFKKGEGEDAEGMAAQKLKRMSKYVRNAEALEVSKEGTVSFSLEDLLADSDEDDEGVMGEEETEEQKPGVRRGMSQFTNVQGNTSFRQTMFKKGEGEDAEGMAAQKLKRMSKYVRNAEALEVSKEGTVSFSLEDLLADSDEDDEGVMGEEETEEQKPGVRRGMSQFTNVQGNTSFRQTMFKKGEGEDVEGMAAQKLKRMSKYVRNAEALEVSKEGTVSFSLEDLLADSDEDDEGVMGEEETEEQKPGVRRGMSQFTNVQGNTSFRQTMFKKGEGEDAEGMAAQKLKRMSKYVRNAEALEVSKEGTVSFSLEDLLADSDEDDEGVMGEEETEEQKPGVRRGMSQFTNVQGNTAFRQTMFKKAGGDAQESGLPEQKLKRMSQVLNSVANNASFEGRQHFDQVVEEEEEREGTPEQKGRMRALWGKLYAVYGMLGARKANFIKPSATNAPHTQSAAPSASSSLSPRDDPSNQMSIREKSRAAAGKTRRVIVATLWYCDSEEGLSKAMEVVQEMHEDSPEDKRRSLAVITKDRREVSEVHPKEDASPKQRHTFAHVDKQKHMTVKDMIRMRGMSQTKALLTEVVLGEDGGNSGSVGDLAEEETGRKVEADAKSAVVSTDEEEVEEAKTKLSAEAGAEGKAEMEAKAKGEADANAVAEAVAKAKAEIEAQAKVVVKAKAEREAQAKAEADAKALAEAEAKALAEAVAKAKAELEAKAEADAKACGRGGGKGAGLGEAEAKAKAGLEAQAKAEADAKALAEAVAQAKAEMEAKAKKLMKAPCRRWQCAKAEMEAKAKVEAADAKALAEAEAKAKAEVEAQAKAEADAKALAEAVAQAKAEMEAKAKVEADAKALAEAEAKAKAEVEAQAKAEADAKALAEAVAQAKAEVEAQAKAEADAKALTQADMQVKALAQAKAEAEAEAKALVQAKAFAEAEAKSLADALAEAKALVEAQTVMPPPAKSDPPEISEEMKADAMVFNWLGSTLPPMQESPSSKTEPRRYGRHSVTALSGPGGLSLEKFILEDKALAPSPRGLSPRDFSPCDSPRSAAGSSARSSLVNLAAPSAGAEEEASRSVEAGASQLLEELVAEGLARHQEKAEEEQHMRKSVFAALCEVSQSPGPDDSVRFPDIDHDDAMRDNMNLAQGSISAVYEHKKLMDQACGSLRRSLRTVSYFQPLDEAPLQGAATDKTRSILLETARLEVATDQLHTEEETVREVGVRLRSGGRDGPASGTRRQCAGGADAEGLGWLSEA</sequence>
<evidence type="ECO:0000256" key="2">
    <source>
        <dbReference type="SAM" id="MobiDB-lite"/>
    </source>
</evidence>
<feature type="coiled-coil region" evidence="1">
    <location>
        <begin position="2532"/>
        <end position="2676"/>
    </location>
</feature>
<feature type="compositionally biased region" description="Gly residues" evidence="2">
    <location>
        <begin position="1090"/>
        <end position="1099"/>
    </location>
</feature>
<feature type="compositionally biased region" description="Gly residues" evidence="2">
    <location>
        <begin position="713"/>
        <end position="722"/>
    </location>
</feature>
<name>A0AAE0CBY0_9CHLO</name>
<feature type="compositionally biased region" description="Low complexity" evidence="2">
    <location>
        <begin position="2183"/>
        <end position="2193"/>
    </location>
</feature>
<feature type="compositionally biased region" description="Polar residues" evidence="2">
    <location>
        <begin position="1076"/>
        <end position="1086"/>
    </location>
</feature>
<feature type="compositionally biased region" description="Acidic residues" evidence="2">
    <location>
        <begin position="1693"/>
        <end position="1707"/>
    </location>
</feature>
<feature type="region of interest" description="Disordered" evidence="2">
    <location>
        <begin position="1871"/>
        <end position="1891"/>
    </location>
</feature>
<proteinExistence type="predicted"/>
<comment type="caution">
    <text evidence="3">The sequence shown here is derived from an EMBL/GenBank/DDBJ whole genome shotgun (WGS) entry which is preliminary data.</text>
</comment>
<feature type="region of interest" description="Disordered" evidence="2">
    <location>
        <begin position="2175"/>
        <end position="2211"/>
    </location>
</feature>
<feature type="compositionally biased region" description="Acidic residues" evidence="2">
    <location>
        <begin position="673"/>
        <end position="689"/>
    </location>
</feature>
<feature type="region of interest" description="Disordered" evidence="2">
    <location>
        <begin position="295"/>
        <end position="315"/>
    </location>
</feature>